<name>A0A1D9QGE8_SCLS1</name>
<sequence length="156" mass="17352">MKALLFLSIASLTAATAAEEKHGHFHATAHEHTGVEPQYFLLDLNCDVSNSTNPTELTLTCDVQGVKKVPGHIYDPSKYRMEIGSESPADVNFWEYIVHQRSLQPFTVSQGSIPSGEKSITMLAGCWASLKEWKDLGRPEADYGYQVLEVRALRDL</sequence>
<dbReference type="VEuPathDB" id="FungiDB:sscle_12g087960"/>
<dbReference type="EMBL" id="CP017825">
    <property type="protein sequence ID" value="APA14026.1"/>
    <property type="molecule type" value="Genomic_DNA"/>
</dbReference>
<dbReference type="AlphaFoldDB" id="A0A1D9QGE8"/>
<accession>A0A1D9QGE8</accession>
<organism evidence="2 3">
    <name type="scientific">Sclerotinia sclerotiorum (strain ATCC 18683 / 1980 / Ss-1)</name>
    <name type="common">White mold</name>
    <name type="synonym">Whetzelinia sclerotiorum</name>
    <dbReference type="NCBI Taxonomy" id="665079"/>
    <lineage>
        <taxon>Eukaryota</taxon>
        <taxon>Fungi</taxon>
        <taxon>Dikarya</taxon>
        <taxon>Ascomycota</taxon>
        <taxon>Pezizomycotina</taxon>
        <taxon>Leotiomycetes</taxon>
        <taxon>Helotiales</taxon>
        <taxon>Sclerotiniaceae</taxon>
        <taxon>Sclerotinia</taxon>
    </lineage>
</organism>
<dbReference type="Proteomes" id="UP000177798">
    <property type="component" value="Chromosome 12"/>
</dbReference>
<keyword evidence="1" id="KW-0732">Signal</keyword>
<evidence type="ECO:0008006" key="4">
    <source>
        <dbReference type="Google" id="ProtNLM"/>
    </source>
</evidence>
<proteinExistence type="predicted"/>
<evidence type="ECO:0000313" key="2">
    <source>
        <dbReference type="EMBL" id="APA14026.1"/>
    </source>
</evidence>
<reference evidence="3" key="1">
    <citation type="journal article" date="2017" name="Genome Biol. Evol.">
        <title>The complete genome sequence of the phytopathogenic fungus Sclerotinia sclerotiorum reveals insights into the genome architecture of broad host range pathogens.</title>
        <authorList>
            <person name="Derbyshire M."/>
            <person name="Denton-Giles M."/>
            <person name="Hegedus D."/>
            <person name="Seifbarghy S."/>
            <person name="Rollins J."/>
            <person name="van Kan J."/>
            <person name="Seidl M.F."/>
            <person name="Faino L."/>
            <person name="Mbengue M."/>
            <person name="Navaud O."/>
            <person name="Raffaele S."/>
            <person name="Hammond-Kosack K."/>
            <person name="Heard S."/>
            <person name="Oliver R."/>
        </authorList>
    </citation>
    <scope>NUCLEOTIDE SEQUENCE [LARGE SCALE GENOMIC DNA]</scope>
    <source>
        <strain evidence="3">ATCC 18683 / 1980 / Ss-1</strain>
    </source>
</reference>
<evidence type="ECO:0000313" key="3">
    <source>
        <dbReference type="Proteomes" id="UP000177798"/>
    </source>
</evidence>
<feature type="chain" id="PRO_5010564598" description="Ig-like domain-containing protein" evidence="1">
    <location>
        <begin position="19"/>
        <end position="156"/>
    </location>
</feature>
<dbReference type="RefSeq" id="XP_001587909.1">
    <property type="nucleotide sequence ID" value="XM_001587859.1"/>
</dbReference>
<protein>
    <recommendedName>
        <fullName evidence="4">Ig-like domain-containing protein</fullName>
    </recommendedName>
</protein>
<feature type="signal peptide" evidence="1">
    <location>
        <begin position="1"/>
        <end position="18"/>
    </location>
</feature>
<dbReference type="OrthoDB" id="3479602at2759"/>
<dbReference type="KEGG" id="ssl:SS1G_11151"/>
<evidence type="ECO:0000256" key="1">
    <source>
        <dbReference type="SAM" id="SignalP"/>
    </source>
</evidence>
<gene>
    <name evidence="2" type="ORF">sscle_12g087960</name>
</gene>